<sequence length="548" mass="59200">MSVAAETGRPRSWRIPFDSLCLAAVVCELRALVGARIQRVLMTDPHTLVLAAYGHGSERWLLLSCHPEFARVHLIARRPVAVEPTPSLVQALRARAVGARLLRIEQIGFDRILEIGWEGAEGAHTLIAELMGKHSNLILVEAAGKVVACAHRVPPAKSRRPIVPGQPYLRPPFAPKASLLKAADGDDLSGLEGASPFLVALLAAKRAAGEPDALAQLANVGRSGSWRPVVSPGHGVYPVSVAALGIPEHPRESLSEALEARFAEEIAQSRSHPLKSTLLAQLGRVKLAREVALAGVREAELGSSRAARLQRMGELILSGLSAIPTGAAEFQTLDYEGSPILIPLDPQLDAKENAAKLFERARQAKARAKGLKGQEDRLASDLEAIMALENRVAEADGIEGLEELEREARVRRWLQREVTAGPKADRPYGGHRIRELLGPGGVRVLYGENATSNDYLTTRVGRPSDWWLHVRGSTSAHVLIPTNNQPDRIAPEALEFAALIAARNSPSRHSSLVAVDCTLRKHVRKPKGAPTGAVLYTHEKTLHVRPAV</sequence>
<name>A0A931PVZ5_FIMGI</name>
<dbReference type="GO" id="GO:1990112">
    <property type="term" value="C:RQC complex"/>
    <property type="evidence" value="ECO:0007669"/>
    <property type="project" value="TreeGrafter"/>
</dbReference>
<dbReference type="Pfam" id="PF05833">
    <property type="entry name" value="NFACT_N"/>
    <property type="match status" value="2"/>
</dbReference>
<dbReference type="GO" id="GO:0000049">
    <property type="term" value="F:tRNA binding"/>
    <property type="evidence" value="ECO:0007669"/>
    <property type="project" value="TreeGrafter"/>
</dbReference>
<evidence type="ECO:0000313" key="3">
    <source>
        <dbReference type="EMBL" id="MBI1756106.1"/>
    </source>
</evidence>
<evidence type="ECO:0000259" key="2">
    <source>
        <dbReference type="Pfam" id="PF05670"/>
    </source>
</evidence>
<dbReference type="EMBL" id="JACOSL010000022">
    <property type="protein sequence ID" value="MBI1756106.1"/>
    <property type="molecule type" value="Genomic_DNA"/>
</dbReference>
<protein>
    <submittedName>
        <fullName evidence="3">NFACT family protein</fullName>
    </submittedName>
</protein>
<dbReference type="InterPro" id="IPR051608">
    <property type="entry name" value="RQC_Subunit_NEMF"/>
</dbReference>
<gene>
    <name evidence="3" type="ORF">HYR64_03260</name>
</gene>
<dbReference type="PANTHER" id="PTHR15239">
    <property type="entry name" value="NUCLEAR EXPORT MEDIATOR FACTOR NEMF"/>
    <property type="match status" value="1"/>
</dbReference>
<reference evidence="3" key="1">
    <citation type="submission" date="2020-07" db="EMBL/GenBank/DDBJ databases">
        <title>Huge and variable diversity of episymbiotic CPR bacteria and DPANN archaea in groundwater ecosystems.</title>
        <authorList>
            <person name="He C.Y."/>
            <person name="Keren R."/>
            <person name="Whittaker M."/>
            <person name="Farag I.F."/>
            <person name="Doudna J."/>
            <person name="Cate J.H.D."/>
            <person name="Banfield J.F."/>
        </authorList>
    </citation>
    <scope>NUCLEOTIDE SEQUENCE</scope>
    <source>
        <strain evidence="3">NC_groundwater_17_Pr7_B-0.1um_64_12</strain>
    </source>
</reference>
<evidence type="ECO:0000256" key="1">
    <source>
        <dbReference type="SAM" id="Coils"/>
    </source>
</evidence>
<dbReference type="PANTHER" id="PTHR15239:SF6">
    <property type="entry name" value="RIBOSOME QUALITY CONTROL COMPLEX SUBUNIT NEMF"/>
    <property type="match status" value="1"/>
</dbReference>
<accession>A0A931PVZ5</accession>
<organism evidence="3 4">
    <name type="scientific">Fimbriimonas ginsengisoli</name>
    <dbReference type="NCBI Taxonomy" id="1005039"/>
    <lineage>
        <taxon>Bacteria</taxon>
        <taxon>Bacillati</taxon>
        <taxon>Armatimonadota</taxon>
        <taxon>Fimbriimonadia</taxon>
        <taxon>Fimbriimonadales</taxon>
        <taxon>Fimbriimonadaceae</taxon>
        <taxon>Fimbriimonas</taxon>
    </lineage>
</organism>
<dbReference type="Pfam" id="PF05670">
    <property type="entry name" value="NFACT-R_1"/>
    <property type="match status" value="1"/>
</dbReference>
<evidence type="ECO:0000313" key="4">
    <source>
        <dbReference type="Proteomes" id="UP000727962"/>
    </source>
</evidence>
<feature type="domain" description="NFACT RNA-binding" evidence="2">
    <location>
        <begin position="441"/>
        <end position="534"/>
    </location>
</feature>
<dbReference type="GO" id="GO:0072344">
    <property type="term" value="P:rescue of stalled ribosome"/>
    <property type="evidence" value="ECO:0007669"/>
    <property type="project" value="TreeGrafter"/>
</dbReference>
<keyword evidence="1" id="KW-0175">Coiled coil</keyword>
<dbReference type="Proteomes" id="UP000727962">
    <property type="component" value="Unassembled WGS sequence"/>
</dbReference>
<dbReference type="InterPro" id="IPR008532">
    <property type="entry name" value="NFACT_RNA-bd"/>
</dbReference>
<dbReference type="AlphaFoldDB" id="A0A931PVZ5"/>
<dbReference type="GO" id="GO:0043023">
    <property type="term" value="F:ribosomal large subunit binding"/>
    <property type="evidence" value="ECO:0007669"/>
    <property type="project" value="TreeGrafter"/>
</dbReference>
<feature type="coiled-coil region" evidence="1">
    <location>
        <begin position="354"/>
        <end position="391"/>
    </location>
</feature>
<dbReference type="Gene3D" id="2.30.310.10">
    <property type="entry name" value="ibrinogen binding protein from staphylococcus aureus domain"/>
    <property type="match status" value="1"/>
</dbReference>
<comment type="caution">
    <text evidence="3">The sequence shown here is derived from an EMBL/GenBank/DDBJ whole genome shotgun (WGS) entry which is preliminary data.</text>
</comment>
<proteinExistence type="predicted"/>